<dbReference type="CDD" id="cd10017">
    <property type="entry name" value="B3_DNA"/>
    <property type="match status" value="1"/>
</dbReference>
<keyword evidence="7 8" id="KW-0927">Auxin signaling pathway</keyword>
<keyword evidence="3 8" id="KW-0805">Transcription regulation</keyword>
<evidence type="ECO:0000313" key="12">
    <source>
        <dbReference type="EMBL" id="KAF9623181.1"/>
    </source>
</evidence>
<comment type="caution">
    <text evidence="12">The sequence shown here is derived from an EMBL/GenBank/DDBJ whole genome shotgun (WGS) entry which is preliminary data.</text>
</comment>
<feature type="region of interest" description="Disordered" evidence="9">
    <location>
        <begin position="554"/>
        <end position="576"/>
    </location>
</feature>
<dbReference type="PROSITE" id="PS50863">
    <property type="entry name" value="B3"/>
    <property type="match status" value="1"/>
</dbReference>
<dbReference type="GO" id="GO:0003677">
    <property type="term" value="F:DNA binding"/>
    <property type="evidence" value="ECO:0007669"/>
    <property type="project" value="UniProtKB-KW"/>
</dbReference>
<evidence type="ECO:0000256" key="1">
    <source>
        <dbReference type="ARBA" id="ARBA00004123"/>
    </source>
</evidence>
<feature type="compositionally biased region" description="Low complexity" evidence="9">
    <location>
        <begin position="402"/>
        <end position="414"/>
    </location>
</feature>
<accession>A0A835IT41</accession>
<evidence type="ECO:0000256" key="5">
    <source>
        <dbReference type="ARBA" id="ARBA00023163"/>
    </source>
</evidence>
<proteinExistence type="inferred from homology"/>
<dbReference type="EMBL" id="JADFTS010000002">
    <property type="protein sequence ID" value="KAF9623181.1"/>
    <property type="molecule type" value="Genomic_DNA"/>
</dbReference>
<dbReference type="Gene3D" id="2.40.330.10">
    <property type="entry name" value="DNA-binding pseudobarrel domain"/>
    <property type="match status" value="1"/>
</dbReference>
<evidence type="ECO:0000313" key="13">
    <source>
        <dbReference type="Proteomes" id="UP000631114"/>
    </source>
</evidence>
<dbReference type="Proteomes" id="UP000631114">
    <property type="component" value="Unassembled WGS sequence"/>
</dbReference>
<dbReference type="SUPFAM" id="SSF54277">
    <property type="entry name" value="CAD &amp; PB1 domains"/>
    <property type="match status" value="1"/>
</dbReference>
<dbReference type="InterPro" id="IPR044835">
    <property type="entry name" value="ARF_plant"/>
</dbReference>
<feature type="domain" description="PB1" evidence="11">
    <location>
        <begin position="586"/>
        <end position="668"/>
    </location>
</feature>
<keyword evidence="4 8" id="KW-0238">DNA-binding</keyword>
<gene>
    <name evidence="12" type="ORF">IFM89_037762</name>
</gene>
<dbReference type="InterPro" id="IPR053793">
    <property type="entry name" value="PB1-like"/>
</dbReference>
<evidence type="ECO:0000256" key="8">
    <source>
        <dbReference type="RuleBase" id="RU004561"/>
    </source>
</evidence>
<comment type="function">
    <text evidence="8">Auxin response factors (ARFs) are transcriptional factors that bind specifically to the DNA sequence 5'-TGTCTC-3' found in the auxin-responsive promoter elements (AuxREs).</text>
</comment>
<dbReference type="InterPro" id="IPR010525">
    <property type="entry name" value="ARF_dom"/>
</dbReference>
<dbReference type="PANTHER" id="PTHR31384">
    <property type="entry name" value="AUXIN RESPONSE FACTOR 4-RELATED"/>
    <property type="match status" value="1"/>
</dbReference>
<evidence type="ECO:0000256" key="4">
    <source>
        <dbReference type="ARBA" id="ARBA00023125"/>
    </source>
</evidence>
<comment type="subcellular location">
    <subcellularLocation>
        <location evidence="1 8">Nucleus</location>
    </subcellularLocation>
</comment>
<feature type="region of interest" description="Disordered" evidence="9">
    <location>
        <begin position="389"/>
        <end position="419"/>
    </location>
</feature>
<feature type="domain" description="TF-B3" evidence="10">
    <location>
        <begin position="135"/>
        <end position="213"/>
    </location>
</feature>
<dbReference type="Pfam" id="PF02362">
    <property type="entry name" value="B3"/>
    <property type="match status" value="1"/>
</dbReference>
<dbReference type="GO" id="GO:0009734">
    <property type="term" value="P:auxin-activated signaling pathway"/>
    <property type="evidence" value="ECO:0007669"/>
    <property type="project" value="UniProtKB-KW"/>
</dbReference>
<dbReference type="PANTHER" id="PTHR31384:SF1">
    <property type="entry name" value="AUXIN RESPONSE FACTOR 9"/>
    <property type="match status" value="1"/>
</dbReference>
<organism evidence="12 13">
    <name type="scientific">Coptis chinensis</name>
    <dbReference type="NCBI Taxonomy" id="261450"/>
    <lineage>
        <taxon>Eukaryota</taxon>
        <taxon>Viridiplantae</taxon>
        <taxon>Streptophyta</taxon>
        <taxon>Embryophyta</taxon>
        <taxon>Tracheophyta</taxon>
        <taxon>Spermatophyta</taxon>
        <taxon>Magnoliopsida</taxon>
        <taxon>Ranunculales</taxon>
        <taxon>Ranunculaceae</taxon>
        <taxon>Coptidoideae</taxon>
        <taxon>Coptis</taxon>
    </lineage>
</organism>
<evidence type="ECO:0000256" key="6">
    <source>
        <dbReference type="ARBA" id="ARBA00023242"/>
    </source>
</evidence>
<evidence type="ECO:0000256" key="9">
    <source>
        <dbReference type="SAM" id="MobiDB-lite"/>
    </source>
</evidence>
<name>A0A835IT41_9MAGN</name>
<dbReference type="InterPro" id="IPR015300">
    <property type="entry name" value="DNA-bd_pseudobarrel_sf"/>
</dbReference>
<evidence type="ECO:0000259" key="11">
    <source>
        <dbReference type="PROSITE" id="PS51745"/>
    </source>
</evidence>
<evidence type="ECO:0000259" key="10">
    <source>
        <dbReference type="PROSITE" id="PS50863"/>
    </source>
</evidence>
<keyword evidence="5 8" id="KW-0804">Transcription</keyword>
<dbReference type="GO" id="GO:0005634">
    <property type="term" value="C:nucleus"/>
    <property type="evidence" value="ECO:0007669"/>
    <property type="project" value="UniProtKB-SubCell"/>
</dbReference>
<dbReference type="Gene3D" id="2.30.30.1040">
    <property type="match status" value="1"/>
</dbReference>
<evidence type="ECO:0000256" key="2">
    <source>
        <dbReference type="ARBA" id="ARBA00007853"/>
    </source>
</evidence>
<dbReference type="AlphaFoldDB" id="A0A835IT41"/>
<dbReference type="PROSITE" id="PS51745">
    <property type="entry name" value="PB1"/>
    <property type="match status" value="1"/>
</dbReference>
<dbReference type="InterPro" id="IPR033389">
    <property type="entry name" value="AUX/IAA_dom"/>
</dbReference>
<dbReference type="InterPro" id="IPR003340">
    <property type="entry name" value="B3_DNA-bd"/>
</dbReference>
<evidence type="ECO:0000256" key="7">
    <source>
        <dbReference type="ARBA" id="ARBA00023294"/>
    </source>
</evidence>
<dbReference type="Gene3D" id="3.10.20.90">
    <property type="entry name" value="Phosphatidylinositol 3-kinase Catalytic Subunit, Chain A, domain 1"/>
    <property type="match status" value="1"/>
</dbReference>
<dbReference type="SMART" id="SM01019">
    <property type="entry name" value="B3"/>
    <property type="match status" value="1"/>
</dbReference>
<comment type="subunit">
    <text evidence="8">Homodimers and heterodimers.</text>
</comment>
<comment type="similarity">
    <text evidence="2 8">Belongs to the ARF family.</text>
</comment>
<dbReference type="GO" id="GO:0006355">
    <property type="term" value="P:regulation of DNA-templated transcription"/>
    <property type="evidence" value="ECO:0007669"/>
    <property type="project" value="InterPro"/>
</dbReference>
<dbReference type="Pfam" id="PF02309">
    <property type="entry name" value="AUX_IAA"/>
    <property type="match status" value="1"/>
</dbReference>
<keyword evidence="6 8" id="KW-0539">Nucleus</keyword>
<evidence type="ECO:0000256" key="3">
    <source>
        <dbReference type="ARBA" id="ARBA00023015"/>
    </source>
</evidence>
<feature type="compositionally biased region" description="Low complexity" evidence="9">
    <location>
        <begin position="561"/>
        <end position="576"/>
    </location>
</feature>
<dbReference type="OrthoDB" id="1927007at2759"/>
<sequence>MVSVASSLDGCLTYTDDDYTTYLREALCSASQEEKDTVYNELWHACAGPQVNIPNIGEKVFYFPQGHLEQVEAFTNQEPSPELPVYDLPSMIPCTVIYVQRKAEMETDEVFVQVTLLPDTEKMKEVLPSGFFPSLPQRTKNMTQNPPAQELVAKDLHGFEWRFRHIYRGAPRRHLLSSGWSTFVSAKKIAAGDTFIFLRGENEDYRVGVRHCKNLHNNTASVLTTHSMQLGVLATAFHALTAGSMFTVYYRPRSSPTNFIVPCDLYTKSIKTSISVGMVFRLKSDDDECPEESLIGTIAGIEEVDPAQWSGPCAVVRPERISPWKIEALEVTNKSPISFPNLSKRPRTPRYMSSALVNHGKMSLRDLIEPAPQTQRHQEVLQDQEDVEIGNPESGNEEELSLEQWLPSSSSGSSQTRRRKLDYKILHPSSLYSNNMAPSSNGNQNCMVLAGCFLPAFSGYLTNGDIGQNGNGPIPLASLNNSGIQESESPRPNEVVDTSLSMVQPYDNATCMLFGVDLSKNSTETVSDPTISSTKNDHTCKIVPSQLSESTILESDHLSKSTKPSNSSGSGSGSVKPCQNCAITTLSCIKVHKYGIAIGRTVDVMKFNGYDELATELDHMFDFKGALMKQNSDWCVVYTDEEGDTMLVGDSPWMEFRSMVRKLLVCPKEHIDTL</sequence>
<dbReference type="Pfam" id="PF06507">
    <property type="entry name" value="ARF_AD"/>
    <property type="match status" value="1"/>
</dbReference>
<keyword evidence="13" id="KW-1185">Reference proteome</keyword>
<protein>
    <recommendedName>
        <fullName evidence="8">Auxin response factor</fullName>
    </recommendedName>
</protein>
<dbReference type="SUPFAM" id="SSF101936">
    <property type="entry name" value="DNA-binding pseudobarrel domain"/>
    <property type="match status" value="1"/>
</dbReference>
<reference evidence="12 13" key="1">
    <citation type="submission" date="2020-10" db="EMBL/GenBank/DDBJ databases">
        <title>The Coptis chinensis genome and diversification of protoberbering-type alkaloids.</title>
        <authorList>
            <person name="Wang B."/>
            <person name="Shu S."/>
            <person name="Song C."/>
            <person name="Liu Y."/>
        </authorList>
    </citation>
    <scope>NUCLEOTIDE SEQUENCE [LARGE SCALE GENOMIC DNA]</scope>
    <source>
        <strain evidence="12">HL-2020</strain>
        <tissue evidence="12">Leaf</tissue>
    </source>
</reference>